<reference evidence="1 2" key="1">
    <citation type="journal article" date="2021" name="Front. Microbiol.">
        <title>Bacterial Transformation of Aromatic Monomers in Softwood Black Liquor.</title>
        <authorList>
            <person name="Navas L.E."/>
            <person name="Dexter G."/>
            <person name="Liu J."/>
            <person name="Levy-Booth D."/>
            <person name="Cho M."/>
            <person name="Jang S.K."/>
            <person name="Mansfield S.D."/>
            <person name="Renneckar S."/>
            <person name="Mohn W.W."/>
            <person name="Eltis L.D."/>
        </authorList>
    </citation>
    <scope>NUCLEOTIDE SEQUENCE [LARGE SCALE GENOMIC DNA]</scope>
    <source>
        <strain evidence="1 2">GD02</strain>
    </source>
</reference>
<dbReference type="Gene3D" id="3.90.180.10">
    <property type="entry name" value="Medium-chain alcohol dehydrogenases, catalytic domain"/>
    <property type="match status" value="1"/>
</dbReference>
<name>A0AA46X0K0_RHORH</name>
<geneLocation type="plasmid" evidence="1 2">
    <name>pGD02.2.1</name>
</geneLocation>
<dbReference type="RefSeq" id="WP_143533464.1">
    <property type="nucleotide sequence ID" value="NZ_CP083975.1"/>
</dbReference>
<dbReference type="Proteomes" id="UP001162740">
    <property type="component" value="Plasmid pGD02.2.1"/>
</dbReference>
<dbReference type="EMBL" id="CP083975">
    <property type="protein sequence ID" value="UZF47863.1"/>
    <property type="molecule type" value="Genomic_DNA"/>
</dbReference>
<evidence type="ECO:0000313" key="1">
    <source>
        <dbReference type="EMBL" id="UZF47863.1"/>
    </source>
</evidence>
<protein>
    <recommendedName>
        <fullName evidence="3">Zinc-binding dehydrogenase</fullName>
    </recommendedName>
</protein>
<organism evidence="1 2">
    <name type="scientific">Rhodococcus rhodochrous</name>
    <dbReference type="NCBI Taxonomy" id="1829"/>
    <lineage>
        <taxon>Bacteria</taxon>
        <taxon>Bacillati</taxon>
        <taxon>Actinomycetota</taxon>
        <taxon>Actinomycetes</taxon>
        <taxon>Mycobacteriales</taxon>
        <taxon>Nocardiaceae</taxon>
        <taxon>Rhodococcus</taxon>
    </lineage>
</organism>
<keyword evidence="1" id="KW-0614">Plasmid</keyword>
<accession>A0AA46X0K0</accession>
<evidence type="ECO:0000313" key="2">
    <source>
        <dbReference type="Proteomes" id="UP001162740"/>
    </source>
</evidence>
<sequence length="107" mass="11309">MTARTSTTPPTMRTTGAVHTVNYAPDGLRARIRAGQPDVVIDHIGGSLAEPPDPAGAARDRGKFTALWTPGCIRPVINSRCSLEQAGEGLETVAHRRPVGKTIIQVA</sequence>
<proteinExistence type="predicted"/>
<dbReference type="AlphaFoldDB" id="A0AA46X0K0"/>
<gene>
    <name evidence="1" type="ORF">KUM34_025925</name>
</gene>
<evidence type="ECO:0008006" key="3">
    <source>
        <dbReference type="Google" id="ProtNLM"/>
    </source>
</evidence>